<dbReference type="InterPro" id="IPR005123">
    <property type="entry name" value="Oxoglu/Fe-dep_dioxygenase_dom"/>
</dbReference>
<proteinExistence type="inferred from homology"/>
<evidence type="ECO:0000313" key="7">
    <source>
        <dbReference type="EMBL" id="TDG25994.1"/>
    </source>
</evidence>
<keyword evidence="8" id="KW-1185">Reference proteome</keyword>
<comment type="similarity">
    <text evidence="1 5">Belongs to the iron/ascorbate-dependent oxidoreductase family.</text>
</comment>
<evidence type="ECO:0000259" key="6">
    <source>
        <dbReference type="PROSITE" id="PS51471"/>
    </source>
</evidence>
<comment type="caution">
    <text evidence="7">The sequence shown here is derived from an EMBL/GenBank/DDBJ whole genome shotgun (WGS) entry which is preliminary data.</text>
</comment>
<dbReference type="EMBL" id="SMRP01000001">
    <property type="protein sequence ID" value="TDG25994.1"/>
    <property type="molecule type" value="Genomic_DNA"/>
</dbReference>
<dbReference type="Proteomes" id="UP000295722">
    <property type="component" value="Unassembled WGS sequence"/>
</dbReference>
<keyword evidence="2 5" id="KW-0479">Metal-binding</keyword>
<dbReference type="GO" id="GO:0046872">
    <property type="term" value="F:metal ion binding"/>
    <property type="evidence" value="ECO:0007669"/>
    <property type="project" value="UniProtKB-KW"/>
</dbReference>
<keyword evidence="3 5" id="KW-0560">Oxidoreductase</keyword>
<evidence type="ECO:0000313" key="8">
    <source>
        <dbReference type="Proteomes" id="UP000295722"/>
    </source>
</evidence>
<dbReference type="InterPro" id="IPR026992">
    <property type="entry name" value="DIOX_N"/>
</dbReference>
<evidence type="ECO:0000256" key="4">
    <source>
        <dbReference type="ARBA" id="ARBA00023004"/>
    </source>
</evidence>
<dbReference type="PANTHER" id="PTHR10209:SF885">
    <property type="entry name" value="2OG-FE(II) OXYGENASE FAMILY, PUTATIVE (AFU_ORTHOLOGUE AFUA_2G00750)-RELATED"/>
    <property type="match status" value="1"/>
</dbReference>
<dbReference type="PRINTS" id="PR00682">
    <property type="entry name" value="IPNSYNTHASE"/>
</dbReference>
<evidence type="ECO:0000256" key="1">
    <source>
        <dbReference type="ARBA" id="ARBA00008056"/>
    </source>
</evidence>
<evidence type="ECO:0000256" key="2">
    <source>
        <dbReference type="ARBA" id="ARBA00022723"/>
    </source>
</evidence>
<dbReference type="SUPFAM" id="SSF51197">
    <property type="entry name" value="Clavaminate synthase-like"/>
    <property type="match status" value="1"/>
</dbReference>
<dbReference type="PANTHER" id="PTHR10209">
    <property type="entry name" value="OXIDOREDUCTASE, 2OG-FE II OXYGENASE FAMILY PROTEIN"/>
    <property type="match status" value="1"/>
</dbReference>
<dbReference type="GO" id="GO:0016491">
    <property type="term" value="F:oxidoreductase activity"/>
    <property type="evidence" value="ECO:0007669"/>
    <property type="project" value="UniProtKB-KW"/>
</dbReference>
<name>A0A4V2ZZM6_9BURK</name>
<sequence length="354" mass="39055">MIRIPMHTAFDRLPVVDIAGLFSDDLDRRLAAARALDRSAREVGFFYVVGHGVPGSLRSALTAHARNFFALPYERKMQYYIGHSRAHRGYVPEGEEVFGQGARDRKEAFDTGLELPADDPAVARGTPMLGPNVWPEDLPGFREAVSRYYEAVIALGRVLFRGFALALGLAEDHFDTLLKRPPSQLRLVHYPHDTQASDQPGIGAHTDYECFTILFPTAPGLEVMNGEGQWIDAPPVDDAFVVNIGDMLEAWTGGAYVATSHRVRKVVEERYSFPLFFACDYETVVAPLPGYATPAALQAYPPLVAGEHLFRQTARTFTYLRRRVESGQLVLSDEAASTASFGQHARAAKSAGQD</sequence>
<accession>A0A4V2ZZM6</accession>
<evidence type="ECO:0000256" key="3">
    <source>
        <dbReference type="ARBA" id="ARBA00023002"/>
    </source>
</evidence>
<dbReference type="AlphaFoldDB" id="A0A4V2ZZM6"/>
<protein>
    <submittedName>
        <fullName evidence="7">Isopenicillin N synthase family oxygenase</fullName>
    </submittedName>
</protein>
<dbReference type="InterPro" id="IPR027443">
    <property type="entry name" value="IPNS-like_sf"/>
</dbReference>
<feature type="domain" description="Fe2OG dioxygenase" evidence="6">
    <location>
        <begin position="181"/>
        <end position="279"/>
    </location>
</feature>
<organism evidence="7 8">
    <name type="scientific">Paraburkholderia silviterrae</name>
    <dbReference type="NCBI Taxonomy" id="2528715"/>
    <lineage>
        <taxon>Bacteria</taxon>
        <taxon>Pseudomonadati</taxon>
        <taxon>Pseudomonadota</taxon>
        <taxon>Betaproteobacteria</taxon>
        <taxon>Burkholderiales</taxon>
        <taxon>Burkholderiaceae</taxon>
        <taxon>Paraburkholderia</taxon>
    </lineage>
</organism>
<gene>
    <name evidence="7" type="ORF">EYW47_01120</name>
</gene>
<dbReference type="Pfam" id="PF14226">
    <property type="entry name" value="DIOX_N"/>
    <property type="match status" value="1"/>
</dbReference>
<dbReference type="Pfam" id="PF03171">
    <property type="entry name" value="2OG-FeII_Oxy"/>
    <property type="match status" value="1"/>
</dbReference>
<dbReference type="Gene3D" id="2.60.120.330">
    <property type="entry name" value="B-lactam Antibiotic, Isopenicillin N Synthase, Chain"/>
    <property type="match status" value="1"/>
</dbReference>
<dbReference type="PROSITE" id="PS51471">
    <property type="entry name" value="FE2OG_OXY"/>
    <property type="match status" value="1"/>
</dbReference>
<dbReference type="InterPro" id="IPR044861">
    <property type="entry name" value="IPNS-like_FE2OG_OXY"/>
</dbReference>
<evidence type="ECO:0000256" key="5">
    <source>
        <dbReference type="RuleBase" id="RU003682"/>
    </source>
</evidence>
<keyword evidence="4 5" id="KW-0408">Iron</keyword>
<reference evidence="7 8" key="1">
    <citation type="submission" date="2019-03" db="EMBL/GenBank/DDBJ databases">
        <title>Paraburkholderia sp. 4M-K11, isolated from subtropical forest soil.</title>
        <authorList>
            <person name="Gao Z.-H."/>
            <person name="Qiu L.-H."/>
        </authorList>
    </citation>
    <scope>NUCLEOTIDE SEQUENCE [LARGE SCALE GENOMIC DNA]</scope>
    <source>
        <strain evidence="7 8">4M-K11</strain>
    </source>
</reference>
<dbReference type="OrthoDB" id="21825at2"/>